<dbReference type="Proteomes" id="UP000381260">
    <property type="component" value="Chromosome"/>
</dbReference>
<dbReference type="RefSeq" id="WP_153857222.1">
    <property type="nucleotide sequence ID" value="NZ_CP045913.1"/>
</dbReference>
<sequence length="63" mass="6858">MIDLKELNDLLPADGLVVIRRENGETVGLRLVKDDEHISTLNAMLEVAKLAGYSIVAPDGNKL</sequence>
<protein>
    <submittedName>
        <fullName evidence="1">Uncharacterized protein</fullName>
    </submittedName>
</protein>
<dbReference type="AlphaFoldDB" id="A0A5Q2V654"/>
<accession>A0A5Q2V654</accession>
<gene>
    <name evidence="1" type="ORF">GHV41_01025</name>
</gene>
<organism evidence="1 2">
    <name type="scientific">Serratia proteamaculans</name>
    <dbReference type="NCBI Taxonomy" id="28151"/>
    <lineage>
        <taxon>Bacteria</taxon>
        <taxon>Pseudomonadati</taxon>
        <taxon>Pseudomonadota</taxon>
        <taxon>Gammaproteobacteria</taxon>
        <taxon>Enterobacterales</taxon>
        <taxon>Yersiniaceae</taxon>
        <taxon>Serratia</taxon>
    </lineage>
</organism>
<evidence type="ECO:0000313" key="1">
    <source>
        <dbReference type="EMBL" id="QGH59505.1"/>
    </source>
</evidence>
<proteinExistence type="predicted"/>
<name>A0A5Q2V654_SERPR</name>
<evidence type="ECO:0000313" key="2">
    <source>
        <dbReference type="Proteomes" id="UP000381260"/>
    </source>
</evidence>
<reference evidence="1 2" key="1">
    <citation type="submission" date="2019-11" db="EMBL/GenBank/DDBJ databases">
        <title>The Phosphoenolpyruvate Phosphotransferase System Regulates Serratia proteamaculans 336X Biofilm Formation and Wheat Roots colonization.</title>
        <authorList>
            <person name="Liu F."/>
        </authorList>
    </citation>
    <scope>NUCLEOTIDE SEQUENCE [LARGE SCALE GENOMIC DNA]</scope>
    <source>
        <strain evidence="1 2">336X</strain>
    </source>
</reference>
<dbReference type="EMBL" id="CP045913">
    <property type="protein sequence ID" value="QGH59505.1"/>
    <property type="molecule type" value="Genomic_DNA"/>
</dbReference>